<evidence type="ECO:0000256" key="6">
    <source>
        <dbReference type="ARBA" id="ARBA00023054"/>
    </source>
</evidence>
<evidence type="ECO:0000256" key="1">
    <source>
        <dbReference type="ARBA" id="ARBA00007472"/>
    </source>
</evidence>
<name>A0AAX6MZT2_9PEZI</name>
<dbReference type="GO" id="GO:0005743">
    <property type="term" value="C:mitochondrial inner membrane"/>
    <property type="evidence" value="ECO:0007669"/>
    <property type="project" value="UniProtKB-SubCell"/>
</dbReference>
<evidence type="ECO:0000256" key="3">
    <source>
        <dbReference type="ARBA" id="ARBA00022792"/>
    </source>
</evidence>
<feature type="coiled-coil region" evidence="11">
    <location>
        <begin position="195"/>
        <end position="222"/>
    </location>
</feature>
<keyword evidence="4 10" id="KW-0809">Transit peptide</keyword>
<feature type="compositionally biased region" description="Pro residues" evidence="12">
    <location>
        <begin position="96"/>
        <end position="118"/>
    </location>
</feature>
<evidence type="ECO:0000313" key="13">
    <source>
        <dbReference type="EMBL" id="KAK6957907.1"/>
    </source>
</evidence>
<evidence type="ECO:0000256" key="7">
    <source>
        <dbReference type="ARBA" id="ARBA00023128"/>
    </source>
</evidence>
<reference evidence="13 14" key="1">
    <citation type="journal article" date="2024" name="Front Chem Biol">
        <title>Unveiling the potential of Daldinia eschscholtzii MFLUCC 19-0629 through bioactivity and bioinformatics studies for enhanced sustainable agriculture production.</title>
        <authorList>
            <person name="Brooks S."/>
            <person name="Weaver J.A."/>
            <person name="Klomchit A."/>
            <person name="Alharthi S.A."/>
            <person name="Onlamun T."/>
            <person name="Nurani R."/>
            <person name="Vong T.K."/>
            <person name="Alberti F."/>
            <person name="Greco C."/>
        </authorList>
    </citation>
    <scope>NUCLEOTIDE SEQUENCE [LARGE SCALE GENOMIC DNA]</scope>
    <source>
        <strain evidence="13">MFLUCC 19-0629</strain>
    </source>
</reference>
<evidence type="ECO:0000256" key="11">
    <source>
        <dbReference type="SAM" id="Coils"/>
    </source>
</evidence>
<keyword evidence="2 10" id="KW-0812">Transmembrane</keyword>
<dbReference type="Proteomes" id="UP001369815">
    <property type="component" value="Unassembled WGS sequence"/>
</dbReference>
<evidence type="ECO:0000256" key="4">
    <source>
        <dbReference type="ARBA" id="ARBA00022946"/>
    </source>
</evidence>
<dbReference type="PANTHER" id="PTHR31961:SF3">
    <property type="entry name" value="SENSITIVE TO HIGH EXPRESSION PROTEIN 9, MITOCHONDRIAL"/>
    <property type="match status" value="1"/>
</dbReference>
<feature type="compositionally biased region" description="Pro residues" evidence="12">
    <location>
        <begin position="125"/>
        <end position="136"/>
    </location>
</feature>
<organism evidence="13 14">
    <name type="scientific">Daldinia eschscholtzii</name>
    <dbReference type="NCBI Taxonomy" id="292717"/>
    <lineage>
        <taxon>Eukaryota</taxon>
        <taxon>Fungi</taxon>
        <taxon>Dikarya</taxon>
        <taxon>Ascomycota</taxon>
        <taxon>Pezizomycotina</taxon>
        <taxon>Sordariomycetes</taxon>
        <taxon>Xylariomycetidae</taxon>
        <taxon>Xylariales</taxon>
        <taxon>Hypoxylaceae</taxon>
        <taxon>Daldinia</taxon>
    </lineage>
</organism>
<dbReference type="InterPro" id="IPR008839">
    <property type="entry name" value="MDM33_fungi"/>
</dbReference>
<dbReference type="Pfam" id="PF05546">
    <property type="entry name" value="She9_MDM33"/>
    <property type="match status" value="1"/>
</dbReference>
<keyword evidence="8 10" id="KW-0472">Membrane</keyword>
<feature type="transmembrane region" description="Helical" evidence="10">
    <location>
        <begin position="449"/>
        <end position="473"/>
    </location>
</feature>
<feature type="compositionally biased region" description="Basic and acidic residues" evidence="12">
    <location>
        <begin position="79"/>
        <end position="89"/>
    </location>
</feature>
<protein>
    <recommendedName>
        <fullName evidence="10">Sensitive to high expression protein 9, mitochondrial</fullName>
    </recommendedName>
</protein>
<evidence type="ECO:0000256" key="12">
    <source>
        <dbReference type="SAM" id="MobiDB-lite"/>
    </source>
</evidence>
<keyword evidence="14" id="KW-1185">Reference proteome</keyword>
<dbReference type="GO" id="GO:0007007">
    <property type="term" value="P:inner mitochondrial membrane organization"/>
    <property type="evidence" value="ECO:0007669"/>
    <property type="project" value="TreeGrafter"/>
</dbReference>
<feature type="compositionally biased region" description="Low complexity" evidence="12">
    <location>
        <begin position="60"/>
        <end position="78"/>
    </location>
</feature>
<evidence type="ECO:0000256" key="2">
    <source>
        <dbReference type="ARBA" id="ARBA00022692"/>
    </source>
</evidence>
<feature type="coiled-coil region" evidence="11">
    <location>
        <begin position="343"/>
        <end position="384"/>
    </location>
</feature>
<keyword evidence="5 10" id="KW-1133">Transmembrane helix</keyword>
<keyword evidence="7 10" id="KW-0496">Mitochondrion</keyword>
<comment type="subunit">
    <text evidence="10">Homooligomer.</text>
</comment>
<evidence type="ECO:0000256" key="9">
    <source>
        <dbReference type="ARBA" id="ARBA00024807"/>
    </source>
</evidence>
<dbReference type="AlphaFoldDB" id="A0AAX6MZT2"/>
<evidence type="ECO:0000256" key="8">
    <source>
        <dbReference type="ARBA" id="ARBA00023136"/>
    </source>
</evidence>
<keyword evidence="6 11" id="KW-0175">Coiled coil</keyword>
<evidence type="ECO:0000256" key="10">
    <source>
        <dbReference type="RuleBase" id="RU364128"/>
    </source>
</evidence>
<comment type="function">
    <text evidence="9">Required for the maintenance of the structure of the mitochondrial inner membrane. Involved in mitochondrial morphology. Causes growth arrest when highly overexpressed.</text>
</comment>
<comment type="caution">
    <text evidence="13">The sequence shown here is derived from an EMBL/GenBank/DDBJ whole genome shotgun (WGS) entry which is preliminary data.</text>
</comment>
<feature type="transmembrane region" description="Helical" evidence="10">
    <location>
        <begin position="314"/>
        <end position="334"/>
    </location>
</feature>
<accession>A0AAX6MZT2</accession>
<feature type="region of interest" description="Disordered" evidence="12">
    <location>
        <begin position="60"/>
        <end position="162"/>
    </location>
</feature>
<gene>
    <name evidence="13" type="ORF">Daesc_000696</name>
</gene>
<dbReference type="PANTHER" id="PTHR31961">
    <property type="entry name" value="SENSITIVE TO HIGH EXPRESSION PROTEIN 9, MITOCHONDRIAL"/>
    <property type="match status" value="1"/>
</dbReference>
<comment type="similarity">
    <text evidence="1 10">Belongs to the SHE9 family.</text>
</comment>
<sequence>MSTSRALLKPIFGPTYRLLLDQLAPQSTRKLVSSWPSSSPVCPTCRHSSVLFFSRQLRFSSSSSSSSSSNSNPPSNNPRDGDSDKKPTENDTVFHFPPPFMEPPPQPEPESSPTPTTPTPTSKQTPPPQQPPPPPPPEDRAAAAAAAGKQHELPSAQNSRRSALNRSLSTFMDRAQTTLFAASQRINDLTGYSGIETLKSQISGLEAELAAAQARLHAARSAYKSAVASRSATQREVTTLLARQKMWSPTDFERFTSLYRQDYELDAAVAARAAELEEAEREAERLGRELSAGILSRYHEEQIWSDKIRRMSTWGTWGLMGVNVLMFLIFQFGAEPWRRKRLVKGFEEKVREALEEERQLENALKQAAKERKRIEKEAAAAAVETTVVAEPVVEEPVTAELKAEVPADGLLIGPPITSWRESLLDPEWWKDVYDDLSSDRKVALKMRDISIIVLEGAAAGAATIGAIAAIIFIQRS</sequence>
<evidence type="ECO:0000256" key="5">
    <source>
        <dbReference type="ARBA" id="ARBA00022989"/>
    </source>
</evidence>
<keyword evidence="3 10" id="KW-0999">Mitochondrion inner membrane</keyword>
<dbReference type="EMBL" id="JBANMG010000001">
    <property type="protein sequence ID" value="KAK6957907.1"/>
    <property type="molecule type" value="Genomic_DNA"/>
</dbReference>
<evidence type="ECO:0000313" key="14">
    <source>
        <dbReference type="Proteomes" id="UP001369815"/>
    </source>
</evidence>
<proteinExistence type="inferred from homology"/>
<comment type="subcellular location">
    <subcellularLocation>
        <location evidence="10">Mitochondrion inner membrane</location>
        <topology evidence="10">Multi-pass membrane protein</topology>
    </subcellularLocation>
</comment>